<organism evidence="1 2">
    <name type="scientific">Tsukamurella pseudospumae</name>
    <dbReference type="NCBI Taxonomy" id="239498"/>
    <lineage>
        <taxon>Bacteria</taxon>
        <taxon>Bacillati</taxon>
        <taxon>Actinomycetota</taxon>
        <taxon>Actinomycetes</taxon>
        <taxon>Mycobacteriales</taxon>
        <taxon>Tsukamurellaceae</taxon>
        <taxon>Tsukamurella</taxon>
    </lineage>
</organism>
<proteinExistence type="predicted"/>
<evidence type="ECO:0000313" key="1">
    <source>
        <dbReference type="EMBL" id="KXO90500.1"/>
    </source>
</evidence>
<gene>
    <name evidence="1" type="ORF">AXK61_07740</name>
</gene>
<keyword evidence="2" id="KW-1185">Reference proteome</keyword>
<sequence length="131" mass="14931">MRIERDQASQISAWCIALVDNDDQVIDRGLLIHNSSSTPVYDVEVDSTYAWRSTDEPKPRSMFRMGVLPPGDFITTVTSEYDGWSFPDSREIFELKVRPVTKSKAWSVTALRFTDAQGLPWGRTGRYLGRL</sequence>
<evidence type="ECO:0000313" key="2">
    <source>
        <dbReference type="Proteomes" id="UP000070409"/>
    </source>
</evidence>
<dbReference type="Proteomes" id="UP000070409">
    <property type="component" value="Unassembled WGS sequence"/>
</dbReference>
<protein>
    <submittedName>
        <fullName evidence="1">Uncharacterized protein</fullName>
    </submittedName>
</protein>
<dbReference type="EMBL" id="LSRE01000048">
    <property type="protein sequence ID" value="KXO90500.1"/>
    <property type="molecule type" value="Genomic_DNA"/>
</dbReference>
<reference evidence="1 2" key="1">
    <citation type="submission" date="2016-02" db="EMBL/GenBank/DDBJ databases">
        <authorList>
            <person name="Teng J.L."/>
            <person name="Tang Y."/>
            <person name="Huang Y."/>
            <person name="Guo F."/>
            <person name="Wei W."/>
            <person name="Chen J.H."/>
            <person name="Wong S.Y."/>
            <person name="Lau S.K."/>
            <person name="Woo P.C."/>
        </authorList>
    </citation>
    <scope>NUCLEOTIDE SEQUENCE [LARGE SCALE GENOMIC DNA]</scope>
    <source>
        <strain evidence="1 2">JCM 13375</strain>
    </source>
</reference>
<name>A0A137YX32_9ACTN</name>
<comment type="caution">
    <text evidence="1">The sequence shown here is derived from an EMBL/GenBank/DDBJ whole genome shotgun (WGS) entry which is preliminary data.</text>
</comment>
<accession>A0A137YX32</accession>